<dbReference type="InterPro" id="IPR057727">
    <property type="entry name" value="WCX_dom"/>
</dbReference>
<dbReference type="KEGG" id="ala:BFG52_10455"/>
<dbReference type="STRING" id="1789224.BFG52_10455"/>
<keyword evidence="4" id="KW-1185">Reference proteome</keyword>
<evidence type="ECO:0000259" key="1">
    <source>
        <dbReference type="Pfam" id="PF13280"/>
    </source>
</evidence>
<dbReference type="EMBL" id="CP016895">
    <property type="protein sequence ID" value="AOA58731.1"/>
    <property type="molecule type" value="Genomic_DNA"/>
</dbReference>
<dbReference type="PROSITE" id="PS52050">
    <property type="entry name" value="WYL"/>
    <property type="match status" value="1"/>
</dbReference>
<name>A0A1B2M0P2_9GAMM</name>
<dbReference type="PANTHER" id="PTHR34580:SF1">
    <property type="entry name" value="PROTEIN PAFC"/>
    <property type="match status" value="1"/>
</dbReference>
<sequence length="332" mass="38688">MSSLEKETSNSLYRQWQILSQLTIGKWTGTRELHATLLREGIEISIRTIQRDLNQLSQRFPIESNKTIPQGWRWRADAPIQSLPHMTSSQAVTFMMVEEHLKHLLPPSLIEEMNPWFDLARRSLSNHNNVRQWVNRVRIVPATQPLIPPTVDRAAQQAIYEGLLQDKQLECVYRARSLQAEERSYTLNPLALVQKGAIIYLVCTRHDKSDVQTFALHRFKSAQVLEQRALHPVNFDIDAYIESGALGFRVDFNRPTDLIDLKLVMHEADAQYFTESQLSHEQRIEQLNHDLYQVSARVPFTSQLVWWLRSFGKKLIRIEPVEVFNAVYEIEH</sequence>
<evidence type="ECO:0000259" key="2">
    <source>
        <dbReference type="Pfam" id="PF25583"/>
    </source>
</evidence>
<proteinExistence type="predicted"/>
<feature type="domain" description="WCX" evidence="2">
    <location>
        <begin position="259"/>
        <end position="327"/>
    </location>
</feature>
<dbReference type="RefSeq" id="WP_067555746.1">
    <property type="nucleotide sequence ID" value="NZ_CP016895.1"/>
</dbReference>
<dbReference type="Pfam" id="PF13280">
    <property type="entry name" value="WYL"/>
    <property type="match status" value="1"/>
</dbReference>
<reference evidence="3 4" key="1">
    <citation type="submission" date="2016-08" db="EMBL/GenBank/DDBJ databases">
        <authorList>
            <person name="Seilhamer J.J."/>
        </authorList>
    </citation>
    <scope>NUCLEOTIDE SEQUENCE [LARGE SCALE GENOMIC DNA]</scope>
    <source>
        <strain evidence="3 4">BRTC-1</strain>
    </source>
</reference>
<evidence type="ECO:0000313" key="4">
    <source>
        <dbReference type="Proteomes" id="UP000093391"/>
    </source>
</evidence>
<dbReference type="InterPro" id="IPR026881">
    <property type="entry name" value="WYL_dom"/>
</dbReference>
<feature type="domain" description="WYL" evidence="1">
    <location>
        <begin position="157"/>
        <end position="224"/>
    </location>
</feature>
<dbReference type="PANTHER" id="PTHR34580">
    <property type="match status" value="1"/>
</dbReference>
<dbReference type="Proteomes" id="UP000093391">
    <property type="component" value="Chromosome"/>
</dbReference>
<accession>A0A1B2M0P2</accession>
<evidence type="ECO:0000313" key="3">
    <source>
        <dbReference type="EMBL" id="AOA58731.1"/>
    </source>
</evidence>
<dbReference type="InterPro" id="IPR051534">
    <property type="entry name" value="CBASS_pafABC_assoc_protein"/>
</dbReference>
<dbReference type="OrthoDB" id="8595817at2"/>
<dbReference type="AlphaFoldDB" id="A0A1B2M0P2"/>
<protein>
    <submittedName>
        <fullName evidence="3">WYL domain-containing protein</fullName>
    </submittedName>
</protein>
<gene>
    <name evidence="3" type="ORF">BFG52_10455</name>
</gene>
<organism evidence="3 4">
    <name type="scientific">Acinetobacter larvae</name>
    <dbReference type="NCBI Taxonomy" id="1789224"/>
    <lineage>
        <taxon>Bacteria</taxon>
        <taxon>Pseudomonadati</taxon>
        <taxon>Pseudomonadota</taxon>
        <taxon>Gammaproteobacteria</taxon>
        <taxon>Moraxellales</taxon>
        <taxon>Moraxellaceae</taxon>
        <taxon>Acinetobacter</taxon>
    </lineage>
</organism>
<dbReference type="Pfam" id="PF25583">
    <property type="entry name" value="WCX"/>
    <property type="match status" value="1"/>
</dbReference>